<dbReference type="Gene3D" id="2.60.120.10">
    <property type="entry name" value="Jelly Rolls"/>
    <property type="match status" value="1"/>
</dbReference>
<evidence type="ECO:0000256" key="3">
    <source>
        <dbReference type="ARBA" id="ARBA00023159"/>
    </source>
</evidence>
<dbReference type="SUPFAM" id="SSF51206">
    <property type="entry name" value="cAMP-binding domain-like"/>
    <property type="match status" value="1"/>
</dbReference>
<dbReference type="InterPro" id="IPR014710">
    <property type="entry name" value="RmlC-like_jellyroll"/>
</dbReference>
<feature type="domain" description="Cyclic nucleotide-binding" evidence="5">
    <location>
        <begin position="14"/>
        <end position="134"/>
    </location>
</feature>
<organism evidence="7 8">
    <name type="scientific">Halobacillus litoralis</name>
    <dbReference type="NCBI Taxonomy" id="45668"/>
    <lineage>
        <taxon>Bacteria</taxon>
        <taxon>Bacillati</taxon>
        <taxon>Bacillota</taxon>
        <taxon>Bacilli</taxon>
        <taxon>Bacillales</taxon>
        <taxon>Bacillaceae</taxon>
        <taxon>Halobacillus</taxon>
    </lineage>
</organism>
<dbReference type="InterPro" id="IPR012318">
    <property type="entry name" value="HTH_CRP"/>
</dbReference>
<dbReference type="Pfam" id="PF13545">
    <property type="entry name" value="HTH_Crp_2"/>
    <property type="match status" value="1"/>
</dbReference>
<keyword evidence="4" id="KW-0804">Transcription</keyword>
<dbReference type="Proteomes" id="UP000460949">
    <property type="component" value="Unassembled WGS sequence"/>
</dbReference>
<dbReference type="PROSITE" id="PS51063">
    <property type="entry name" value="HTH_CRP_2"/>
    <property type="match status" value="1"/>
</dbReference>
<dbReference type="AlphaFoldDB" id="A0A845DZY6"/>
<dbReference type="GO" id="GO:0003700">
    <property type="term" value="F:DNA-binding transcription factor activity"/>
    <property type="evidence" value="ECO:0007669"/>
    <property type="project" value="TreeGrafter"/>
</dbReference>
<dbReference type="CDD" id="cd00038">
    <property type="entry name" value="CAP_ED"/>
    <property type="match status" value="1"/>
</dbReference>
<accession>A0A845DZY6</accession>
<gene>
    <name evidence="7" type="ORF">GLW04_06810</name>
</gene>
<keyword evidence="1" id="KW-0805">Transcription regulation</keyword>
<dbReference type="Pfam" id="PF00027">
    <property type="entry name" value="cNMP_binding"/>
    <property type="match status" value="1"/>
</dbReference>
<dbReference type="PANTHER" id="PTHR24567">
    <property type="entry name" value="CRP FAMILY TRANSCRIPTIONAL REGULATORY PROTEIN"/>
    <property type="match status" value="1"/>
</dbReference>
<dbReference type="EMBL" id="WMET01000001">
    <property type="protein sequence ID" value="MYL19597.1"/>
    <property type="molecule type" value="Genomic_DNA"/>
</dbReference>
<dbReference type="InterPro" id="IPR018490">
    <property type="entry name" value="cNMP-bd_dom_sf"/>
</dbReference>
<feature type="domain" description="HTH crp-type" evidence="6">
    <location>
        <begin position="148"/>
        <end position="219"/>
    </location>
</feature>
<evidence type="ECO:0000256" key="1">
    <source>
        <dbReference type="ARBA" id="ARBA00023015"/>
    </source>
</evidence>
<proteinExistence type="predicted"/>
<comment type="caution">
    <text evidence="7">The sequence shown here is derived from an EMBL/GenBank/DDBJ whole genome shotgun (WGS) entry which is preliminary data.</text>
</comment>
<evidence type="ECO:0000259" key="5">
    <source>
        <dbReference type="PROSITE" id="PS50042"/>
    </source>
</evidence>
<evidence type="ECO:0000256" key="2">
    <source>
        <dbReference type="ARBA" id="ARBA00023125"/>
    </source>
</evidence>
<dbReference type="GO" id="GO:0005829">
    <property type="term" value="C:cytosol"/>
    <property type="evidence" value="ECO:0007669"/>
    <property type="project" value="TreeGrafter"/>
</dbReference>
<keyword evidence="2" id="KW-0238">DNA-binding</keyword>
<reference evidence="7 8" key="1">
    <citation type="submission" date="2019-11" db="EMBL/GenBank/DDBJ databases">
        <title>Genome sequences of 17 halophilic strains isolated from different environments.</title>
        <authorList>
            <person name="Furrow R.E."/>
        </authorList>
    </citation>
    <scope>NUCLEOTIDE SEQUENCE [LARGE SCALE GENOMIC DNA]</scope>
    <source>
        <strain evidence="7 8">22511_23_Filter</strain>
    </source>
</reference>
<dbReference type="InterPro" id="IPR000595">
    <property type="entry name" value="cNMP-bd_dom"/>
</dbReference>
<evidence type="ECO:0000313" key="8">
    <source>
        <dbReference type="Proteomes" id="UP000460949"/>
    </source>
</evidence>
<evidence type="ECO:0000313" key="7">
    <source>
        <dbReference type="EMBL" id="MYL19597.1"/>
    </source>
</evidence>
<evidence type="ECO:0000259" key="6">
    <source>
        <dbReference type="PROSITE" id="PS51063"/>
    </source>
</evidence>
<dbReference type="SUPFAM" id="SSF46785">
    <property type="entry name" value="Winged helix' DNA-binding domain"/>
    <property type="match status" value="1"/>
</dbReference>
<dbReference type="InterPro" id="IPR036390">
    <property type="entry name" value="WH_DNA-bd_sf"/>
</dbReference>
<evidence type="ECO:0000256" key="4">
    <source>
        <dbReference type="ARBA" id="ARBA00023163"/>
    </source>
</evidence>
<keyword evidence="3" id="KW-0010">Activator</keyword>
<dbReference type="PROSITE" id="PS50042">
    <property type="entry name" value="CNMP_BINDING_3"/>
    <property type="match status" value="1"/>
</dbReference>
<dbReference type="PANTHER" id="PTHR24567:SF26">
    <property type="entry name" value="REGULATORY PROTEIN YEIL"/>
    <property type="match status" value="1"/>
</dbReference>
<name>A0A845DZY6_9BACI</name>
<sequence length="231" mass="26443">MKEGNIQKITDYLIKYDLEKYFPGSYKDKLQLFSFTEGEDLFVPGEKLDRLYFLVEGKIKIYTLTPEGQSLINRFKKPLAVIGDVEYVKESKVLNSVEAVSPGEMIGFPYAALKELEKEHPSILRFLLEMVAHKFYTEAHFTSMHMLYPVDVRLAGYLLSISSAGEGTAFHQEMRTSNLSELAEWIGTSYRHLNRVLKKMEADGIIERARGSIMITNLAQLRQLAKGNIYE</sequence>
<dbReference type="Gene3D" id="1.10.10.10">
    <property type="entry name" value="Winged helix-like DNA-binding domain superfamily/Winged helix DNA-binding domain"/>
    <property type="match status" value="1"/>
</dbReference>
<dbReference type="InterPro" id="IPR050397">
    <property type="entry name" value="Env_Response_Regulators"/>
</dbReference>
<dbReference type="InterPro" id="IPR036388">
    <property type="entry name" value="WH-like_DNA-bd_sf"/>
</dbReference>
<protein>
    <submittedName>
        <fullName evidence="7">Helix-turn-helix domain-containing protein</fullName>
    </submittedName>
</protein>
<dbReference type="GO" id="GO:0003677">
    <property type="term" value="F:DNA binding"/>
    <property type="evidence" value="ECO:0007669"/>
    <property type="project" value="UniProtKB-KW"/>
</dbReference>
<dbReference type="SMART" id="SM00100">
    <property type="entry name" value="cNMP"/>
    <property type="match status" value="1"/>
</dbReference>
<dbReference type="RefSeq" id="WP_160835972.1">
    <property type="nucleotide sequence ID" value="NZ_WMET01000001.1"/>
</dbReference>